<dbReference type="Proteomes" id="UP000501830">
    <property type="component" value="Plasmid p_unnamed1"/>
</dbReference>
<dbReference type="KEGG" id="jpo:G7058_11605"/>
<proteinExistence type="predicted"/>
<dbReference type="RefSeq" id="WP_166063791.1">
    <property type="nucleotide sequence ID" value="NZ_CP049890.1"/>
</dbReference>
<name>A0A6G7WKM2_9LACT</name>
<accession>A0A6G7WKM2</accession>
<evidence type="ECO:0000313" key="1">
    <source>
        <dbReference type="EMBL" id="QIK52767.1"/>
    </source>
</evidence>
<dbReference type="AlphaFoldDB" id="A0A6G7WKM2"/>
<dbReference type="GeneID" id="94553933"/>
<keyword evidence="1" id="KW-0614">Plasmid</keyword>
<organism evidence="1 2">
    <name type="scientific">Jeotgalibaca porci</name>
    <dbReference type="NCBI Taxonomy" id="1868793"/>
    <lineage>
        <taxon>Bacteria</taxon>
        <taxon>Bacillati</taxon>
        <taxon>Bacillota</taxon>
        <taxon>Bacilli</taxon>
        <taxon>Lactobacillales</taxon>
        <taxon>Carnobacteriaceae</taxon>
        <taxon>Jeotgalibaca</taxon>
    </lineage>
</organism>
<evidence type="ECO:0000313" key="2">
    <source>
        <dbReference type="Proteomes" id="UP000501830"/>
    </source>
</evidence>
<evidence type="ECO:0008006" key="3">
    <source>
        <dbReference type="Google" id="ProtNLM"/>
    </source>
</evidence>
<sequence length="284" mass="33223">MHKKKLKLPFNKGELKKLDKPEYMKNNYATWRKFRKDSNANYYILPVEMKKYLPLLKSNSLNLYLFYCLNSNNEDGTSWYSTDSLAKSLDASTRSINTWNNDLIDLGLIYRIHDGKKSATTFLLPLSNYFVKVISPDLNKYIQTANTDIDGELVSVIHLFQWRKNSEKEEYDQPYNVVLLTFEKTIHPKQTNGEIIKKKKYVLLEIEEEIKEFSISLSAQNFQEDIYWFESPLEGKLPADILVKGIALSTVYNLKDKDYRYVLDTIETLSESIIHISEDTVLRV</sequence>
<geneLocation type="plasmid" evidence="1 2">
    <name>p_unnamed1</name>
</geneLocation>
<keyword evidence="2" id="KW-1185">Reference proteome</keyword>
<dbReference type="EMBL" id="CP049890">
    <property type="protein sequence ID" value="QIK52767.1"/>
    <property type="molecule type" value="Genomic_DNA"/>
</dbReference>
<gene>
    <name evidence="1" type="ORF">G7058_11605</name>
</gene>
<reference evidence="1 2" key="1">
    <citation type="journal article" date="2017" name="Int. J. Syst. Evol. Microbiol.">
        <title>Jeotgalibaca porci sp. nov. and Jeotgalibaca arthritidis sp. nov., isolated from pigs, and emended description of the genus Jeotgalibaca.</title>
        <authorList>
            <person name="Zamora L."/>
            <person name="Perez-Sancho M."/>
            <person name="Dominguez L."/>
            <person name="Fernandez-Garayzabal J.F."/>
            <person name="Vela A.I."/>
        </authorList>
    </citation>
    <scope>NUCLEOTIDE SEQUENCE [LARGE SCALE GENOMIC DNA]</scope>
    <source>
        <strain evidence="1 2">CCUG 69148</strain>
        <plasmid evidence="1 2">p_unnamed1</plasmid>
    </source>
</reference>
<protein>
    <recommendedName>
        <fullName evidence="3">Helix-turn-helix domain-containing protein</fullName>
    </recommendedName>
</protein>